<evidence type="ECO:0000259" key="1">
    <source>
        <dbReference type="Pfam" id="PF08448"/>
    </source>
</evidence>
<evidence type="ECO:0000313" key="3">
    <source>
        <dbReference type="Proteomes" id="UP000292036"/>
    </source>
</evidence>
<name>A0ABD7PZU7_RHILE</name>
<evidence type="ECO:0000313" key="2">
    <source>
        <dbReference type="EMBL" id="TAW32381.1"/>
    </source>
</evidence>
<dbReference type="Pfam" id="PF08448">
    <property type="entry name" value="PAS_4"/>
    <property type="match status" value="1"/>
</dbReference>
<reference evidence="2 3" key="1">
    <citation type="submission" date="2019-02" db="EMBL/GenBank/DDBJ databases">
        <title>The genomic architecture of introgression among sibling species of bacteria.</title>
        <authorList>
            <person name="Cavassim M.I.A."/>
            <person name="Moeskjaer S."/>
            <person name="Moslemi C."/>
            <person name="Fields B."/>
            <person name="Bachmann A."/>
            <person name="Vilhjalmsson B."/>
            <person name="Schierup M.H."/>
            <person name="Young J.P.W."/>
            <person name="Andersen S.U."/>
        </authorList>
    </citation>
    <scope>NUCLEOTIDE SEQUENCE [LARGE SCALE GENOMIC DNA]</scope>
    <source>
        <strain evidence="2 3">SM151B</strain>
    </source>
</reference>
<dbReference type="InterPro" id="IPR013656">
    <property type="entry name" value="PAS_4"/>
</dbReference>
<dbReference type="EMBL" id="SIPS01000001">
    <property type="protein sequence ID" value="TAW32381.1"/>
    <property type="molecule type" value="Genomic_DNA"/>
</dbReference>
<dbReference type="AlphaFoldDB" id="A0ABD7PZU7"/>
<gene>
    <name evidence="2" type="ORF">ELI19_04055</name>
</gene>
<protein>
    <recommendedName>
        <fullName evidence="1">PAS fold-4 domain-containing protein</fullName>
    </recommendedName>
</protein>
<dbReference type="Proteomes" id="UP000292036">
    <property type="component" value="Unassembled WGS sequence"/>
</dbReference>
<dbReference type="Gene3D" id="3.30.450.20">
    <property type="entry name" value="PAS domain"/>
    <property type="match status" value="1"/>
</dbReference>
<accession>A0ABD7PZU7</accession>
<feature type="domain" description="PAS fold-4" evidence="1">
    <location>
        <begin position="21"/>
        <end position="128"/>
    </location>
</feature>
<comment type="caution">
    <text evidence="2">The sequence shown here is derived from an EMBL/GenBank/DDBJ whole genome shotgun (WGS) entry which is preliminary data.</text>
</comment>
<sequence length="140" mass="15413">MFRDSFEHSSIPHLLLDPRKGLHIVDINAAYEKATLTSAAKVAGSCMFDVFPDNPSDEEADGVSNLHASLKLAAEEGVPNAMRIQRYDVRDASGLFVTKFWKPVNTPIFDAKGRLLYLLHQVEDVTDAIQKKTAEADGSP</sequence>
<organism evidence="2 3">
    <name type="scientific">Rhizobium leguminosarum</name>
    <dbReference type="NCBI Taxonomy" id="384"/>
    <lineage>
        <taxon>Bacteria</taxon>
        <taxon>Pseudomonadati</taxon>
        <taxon>Pseudomonadota</taxon>
        <taxon>Alphaproteobacteria</taxon>
        <taxon>Hyphomicrobiales</taxon>
        <taxon>Rhizobiaceae</taxon>
        <taxon>Rhizobium/Agrobacterium group</taxon>
        <taxon>Rhizobium</taxon>
    </lineage>
</organism>
<proteinExistence type="predicted"/>